<protein>
    <recommendedName>
        <fullName evidence="4">Type IV pilus assembly protein PilO</fullName>
    </recommendedName>
</protein>
<accession>A0ABX9KGJ7</accession>
<sequence>MDLFGKEININIDKKQTKLLIITGTAIGIIIVVYFLVISPIGKIFDKKEELLRVKQEKISTEQNLKLFEKRYERVKVEREAQKYRLEKLLEEFRQHSFKDEARLKQMIQDILDYLNIELLEIGKTETMEIEENKEYQRKTIPYKISGNGRDIGLFFYYLENSKALLTLKKSRLEVAVKPFNEGDKKIGLVEVKFKLGYYNITAENEGGNDEN</sequence>
<dbReference type="EMBL" id="QUAJ01000013">
    <property type="protein sequence ID" value="REI41062.1"/>
    <property type="molecule type" value="Genomic_DNA"/>
</dbReference>
<keyword evidence="3" id="KW-1185">Reference proteome</keyword>
<gene>
    <name evidence="2" type="ORF">DYH56_08480</name>
</gene>
<proteinExistence type="predicted"/>
<feature type="transmembrane region" description="Helical" evidence="1">
    <location>
        <begin position="20"/>
        <end position="38"/>
    </location>
</feature>
<dbReference type="InterPro" id="IPR014717">
    <property type="entry name" value="Transl_elong_EF1B/ribsomal_bS6"/>
</dbReference>
<evidence type="ECO:0000313" key="3">
    <source>
        <dbReference type="Proteomes" id="UP000263486"/>
    </source>
</evidence>
<evidence type="ECO:0000256" key="1">
    <source>
        <dbReference type="SAM" id="Phobius"/>
    </source>
</evidence>
<reference evidence="2 3" key="1">
    <citation type="submission" date="2018-08" db="EMBL/GenBank/DDBJ databases">
        <title>Draft genome sequence of Psychrilyobacter sp. strain SD5 isolated from Black Sea water.</title>
        <authorList>
            <person name="Yadav S."/>
            <person name="Villanueva L."/>
            <person name="Damste J.S.S."/>
        </authorList>
    </citation>
    <scope>NUCLEOTIDE SEQUENCE [LARGE SCALE GENOMIC DNA]</scope>
    <source>
        <strain evidence="2 3">SD5</strain>
    </source>
</reference>
<organism evidence="2 3">
    <name type="scientific">Psychrilyobacter piezotolerans</name>
    <dbReference type="NCBI Taxonomy" id="2293438"/>
    <lineage>
        <taxon>Bacteria</taxon>
        <taxon>Fusobacteriati</taxon>
        <taxon>Fusobacteriota</taxon>
        <taxon>Fusobacteriia</taxon>
        <taxon>Fusobacteriales</taxon>
        <taxon>Fusobacteriaceae</taxon>
        <taxon>Psychrilyobacter</taxon>
    </lineage>
</organism>
<evidence type="ECO:0008006" key="4">
    <source>
        <dbReference type="Google" id="ProtNLM"/>
    </source>
</evidence>
<dbReference type="RefSeq" id="WP_114642420.1">
    <property type="nucleotide sequence ID" value="NZ_JAACIO010000014.1"/>
</dbReference>
<name>A0ABX9KGJ7_9FUSO</name>
<dbReference type="Proteomes" id="UP000263486">
    <property type="component" value="Unassembled WGS sequence"/>
</dbReference>
<keyword evidence="1" id="KW-1133">Transmembrane helix</keyword>
<keyword evidence="1" id="KW-0472">Membrane</keyword>
<comment type="caution">
    <text evidence="2">The sequence shown here is derived from an EMBL/GenBank/DDBJ whole genome shotgun (WGS) entry which is preliminary data.</text>
</comment>
<evidence type="ECO:0000313" key="2">
    <source>
        <dbReference type="EMBL" id="REI41062.1"/>
    </source>
</evidence>
<keyword evidence="1" id="KW-0812">Transmembrane</keyword>
<dbReference type="Gene3D" id="3.30.70.60">
    <property type="match status" value="1"/>
</dbReference>